<comment type="caution">
    <text evidence="1">The sequence shown here is derived from an EMBL/GenBank/DDBJ whole genome shotgun (WGS) entry which is preliminary data.</text>
</comment>
<evidence type="ECO:0000313" key="1">
    <source>
        <dbReference type="EMBL" id="PNX68397.1"/>
    </source>
</evidence>
<feature type="non-terminal residue" evidence="1">
    <location>
        <position position="1"/>
    </location>
</feature>
<protein>
    <submittedName>
        <fullName evidence="1">Uncharacterized protein</fullName>
    </submittedName>
</protein>
<dbReference type="ExpressionAtlas" id="A0A2K3KQ17">
    <property type="expression patterns" value="baseline"/>
</dbReference>
<reference evidence="1 2" key="1">
    <citation type="journal article" date="2014" name="Am. J. Bot.">
        <title>Genome assembly and annotation for red clover (Trifolium pratense; Fabaceae).</title>
        <authorList>
            <person name="Istvanek J."/>
            <person name="Jaros M."/>
            <person name="Krenek A."/>
            <person name="Repkova J."/>
        </authorList>
    </citation>
    <scope>NUCLEOTIDE SEQUENCE [LARGE SCALE GENOMIC DNA]</scope>
    <source>
        <strain evidence="2">cv. Tatra</strain>
        <tissue evidence="1">Young leaves</tissue>
    </source>
</reference>
<dbReference type="Proteomes" id="UP000236291">
    <property type="component" value="Unassembled WGS sequence"/>
</dbReference>
<accession>A0A2K3KQ17</accession>
<proteinExistence type="predicted"/>
<organism evidence="1 2">
    <name type="scientific">Trifolium pratense</name>
    <name type="common">Red clover</name>
    <dbReference type="NCBI Taxonomy" id="57577"/>
    <lineage>
        <taxon>Eukaryota</taxon>
        <taxon>Viridiplantae</taxon>
        <taxon>Streptophyta</taxon>
        <taxon>Embryophyta</taxon>
        <taxon>Tracheophyta</taxon>
        <taxon>Spermatophyta</taxon>
        <taxon>Magnoliopsida</taxon>
        <taxon>eudicotyledons</taxon>
        <taxon>Gunneridae</taxon>
        <taxon>Pentapetalae</taxon>
        <taxon>rosids</taxon>
        <taxon>fabids</taxon>
        <taxon>Fabales</taxon>
        <taxon>Fabaceae</taxon>
        <taxon>Papilionoideae</taxon>
        <taxon>50 kb inversion clade</taxon>
        <taxon>NPAAA clade</taxon>
        <taxon>Hologalegina</taxon>
        <taxon>IRL clade</taxon>
        <taxon>Trifolieae</taxon>
        <taxon>Trifolium</taxon>
    </lineage>
</organism>
<evidence type="ECO:0000313" key="2">
    <source>
        <dbReference type="Proteomes" id="UP000236291"/>
    </source>
</evidence>
<sequence length="58" mass="6374">VSVKVNQVVVIDSPPSSEPPNADLQVKTLLEPKPPDMGERLLPITWNSFISMCNKRGT</sequence>
<dbReference type="EMBL" id="ASHM01227300">
    <property type="protein sequence ID" value="PNX68397.1"/>
    <property type="molecule type" value="Genomic_DNA"/>
</dbReference>
<gene>
    <name evidence="1" type="ORF">L195_g063959</name>
</gene>
<name>A0A2K3KQ17_TRIPR</name>
<reference evidence="1 2" key="2">
    <citation type="journal article" date="2017" name="Front. Plant Sci.">
        <title>Gene Classification and Mining of Molecular Markers Useful in Red Clover (Trifolium pratense) Breeding.</title>
        <authorList>
            <person name="Istvanek J."/>
            <person name="Dluhosova J."/>
            <person name="Dluhos P."/>
            <person name="Patkova L."/>
            <person name="Nedelnik J."/>
            <person name="Repkova J."/>
        </authorList>
    </citation>
    <scope>NUCLEOTIDE SEQUENCE [LARGE SCALE GENOMIC DNA]</scope>
    <source>
        <strain evidence="2">cv. Tatra</strain>
        <tissue evidence="1">Young leaves</tissue>
    </source>
</reference>
<dbReference type="AlphaFoldDB" id="A0A2K3KQ17"/>